<name>A0A0E9WNF5_ANGAN</name>
<accession>A0A0E9WNF5</accession>
<proteinExistence type="predicted"/>
<reference evidence="1" key="2">
    <citation type="journal article" date="2015" name="Fish Shellfish Immunol.">
        <title>Early steps in the European eel (Anguilla anguilla)-Vibrio vulnificus interaction in the gills: Role of the RtxA13 toxin.</title>
        <authorList>
            <person name="Callol A."/>
            <person name="Pajuelo D."/>
            <person name="Ebbesson L."/>
            <person name="Teles M."/>
            <person name="MacKenzie S."/>
            <person name="Amaro C."/>
        </authorList>
    </citation>
    <scope>NUCLEOTIDE SEQUENCE</scope>
</reference>
<evidence type="ECO:0000313" key="1">
    <source>
        <dbReference type="EMBL" id="JAH91882.1"/>
    </source>
</evidence>
<protein>
    <submittedName>
        <fullName evidence="1">Uncharacterized protein</fullName>
    </submittedName>
</protein>
<dbReference type="AlphaFoldDB" id="A0A0E9WNF5"/>
<sequence>MLRFIVESLLRVVKGVCTILAIRSHFRCLMSLVGVGGVLLWIRFPSGFLSTPFISTRQKPVPHKQSVFRLFFPQNISKVFL</sequence>
<dbReference type="EMBL" id="GBXM01016695">
    <property type="protein sequence ID" value="JAH91882.1"/>
    <property type="molecule type" value="Transcribed_RNA"/>
</dbReference>
<reference evidence="1" key="1">
    <citation type="submission" date="2014-11" db="EMBL/GenBank/DDBJ databases">
        <authorList>
            <person name="Amaro Gonzalez C."/>
        </authorList>
    </citation>
    <scope>NUCLEOTIDE SEQUENCE</scope>
</reference>
<organism evidence="1">
    <name type="scientific">Anguilla anguilla</name>
    <name type="common">European freshwater eel</name>
    <name type="synonym">Muraena anguilla</name>
    <dbReference type="NCBI Taxonomy" id="7936"/>
    <lineage>
        <taxon>Eukaryota</taxon>
        <taxon>Metazoa</taxon>
        <taxon>Chordata</taxon>
        <taxon>Craniata</taxon>
        <taxon>Vertebrata</taxon>
        <taxon>Euteleostomi</taxon>
        <taxon>Actinopterygii</taxon>
        <taxon>Neopterygii</taxon>
        <taxon>Teleostei</taxon>
        <taxon>Anguilliformes</taxon>
        <taxon>Anguillidae</taxon>
        <taxon>Anguilla</taxon>
    </lineage>
</organism>